<accession>A0ABN1MLX3</accession>
<keyword evidence="2" id="KW-0732">Signal</keyword>
<protein>
    <recommendedName>
        <fullName evidence="5">Outer membrane protein beta-barrel domain-containing protein</fullName>
    </recommendedName>
</protein>
<proteinExistence type="predicted"/>
<keyword evidence="4" id="KW-1185">Reference proteome</keyword>
<name>A0ABN1MLX3_9FLAO</name>
<evidence type="ECO:0000313" key="4">
    <source>
        <dbReference type="Proteomes" id="UP001501126"/>
    </source>
</evidence>
<evidence type="ECO:0008006" key="5">
    <source>
        <dbReference type="Google" id="ProtNLM"/>
    </source>
</evidence>
<keyword evidence="1" id="KW-0175">Coiled coil</keyword>
<organism evidence="3 4">
    <name type="scientific">Wandonia haliotis</name>
    <dbReference type="NCBI Taxonomy" id="574963"/>
    <lineage>
        <taxon>Bacteria</taxon>
        <taxon>Pseudomonadati</taxon>
        <taxon>Bacteroidota</taxon>
        <taxon>Flavobacteriia</taxon>
        <taxon>Flavobacteriales</taxon>
        <taxon>Crocinitomicaceae</taxon>
        <taxon>Wandonia</taxon>
    </lineage>
</organism>
<sequence length="296" mass="34063">MKKVGLILAMLFVVSIVMGQQQTNKERIAQLPELIEEQAAAEKYDEAAKLSRELELREELEIALKDKDYKKAAQLKDELDKLEKEGLKTSTDAVTTAQKTEERPVSRKKENIKLYLDLTFAGFDSYVYDRQEYVEMYDENGYYIGSTMQTVRTRDNMFALNLKLGNKFFFGPGEKKFRLGLDVNYLSLNMGLSNFNNGDFFPNMNFSIVRPGIVGTLFLNEKRNMGIDFQVNGGMMFALTGYDDFIFPPNLGVSVNPHIKFWYNKIGGGIEFNYGRMRNTNDIVYQHVGLFFGFRF</sequence>
<feature type="signal peptide" evidence="2">
    <location>
        <begin position="1"/>
        <end position="19"/>
    </location>
</feature>
<feature type="coiled-coil region" evidence="1">
    <location>
        <begin position="65"/>
        <end position="92"/>
    </location>
</feature>
<dbReference type="EMBL" id="BAAAFH010000003">
    <property type="protein sequence ID" value="GAA0874281.1"/>
    <property type="molecule type" value="Genomic_DNA"/>
</dbReference>
<dbReference type="Proteomes" id="UP001501126">
    <property type="component" value="Unassembled WGS sequence"/>
</dbReference>
<dbReference type="RefSeq" id="WP_343785177.1">
    <property type="nucleotide sequence ID" value="NZ_BAAAFH010000003.1"/>
</dbReference>
<evidence type="ECO:0000256" key="1">
    <source>
        <dbReference type="SAM" id="Coils"/>
    </source>
</evidence>
<reference evidence="3 4" key="1">
    <citation type="journal article" date="2019" name="Int. J. Syst. Evol. Microbiol.">
        <title>The Global Catalogue of Microorganisms (GCM) 10K type strain sequencing project: providing services to taxonomists for standard genome sequencing and annotation.</title>
        <authorList>
            <consortium name="The Broad Institute Genomics Platform"/>
            <consortium name="The Broad Institute Genome Sequencing Center for Infectious Disease"/>
            <person name="Wu L."/>
            <person name="Ma J."/>
        </authorList>
    </citation>
    <scope>NUCLEOTIDE SEQUENCE [LARGE SCALE GENOMIC DNA]</scope>
    <source>
        <strain evidence="3 4">JCM 16083</strain>
    </source>
</reference>
<comment type="caution">
    <text evidence="3">The sequence shown here is derived from an EMBL/GenBank/DDBJ whole genome shotgun (WGS) entry which is preliminary data.</text>
</comment>
<gene>
    <name evidence="3" type="ORF">GCM10009118_06890</name>
</gene>
<feature type="chain" id="PRO_5046262612" description="Outer membrane protein beta-barrel domain-containing protein" evidence="2">
    <location>
        <begin position="20"/>
        <end position="296"/>
    </location>
</feature>
<evidence type="ECO:0000313" key="3">
    <source>
        <dbReference type="EMBL" id="GAA0874281.1"/>
    </source>
</evidence>
<evidence type="ECO:0000256" key="2">
    <source>
        <dbReference type="SAM" id="SignalP"/>
    </source>
</evidence>